<dbReference type="EMBL" id="QXFT01002931">
    <property type="protein sequence ID" value="KAE9291331.1"/>
    <property type="molecule type" value="Genomic_DNA"/>
</dbReference>
<dbReference type="EMBL" id="QXFV01003294">
    <property type="protein sequence ID" value="KAE8978064.1"/>
    <property type="molecule type" value="Genomic_DNA"/>
</dbReference>
<evidence type="ECO:0000313" key="4">
    <source>
        <dbReference type="Proteomes" id="UP000434957"/>
    </source>
</evidence>
<protein>
    <submittedName>
        <fullName evidence="1">Uncharacterized protein</fullName>
    </submittedName>
</protein>
<dbReference type="Proteomes" id="UP000434957">
    <property type="component" value="Unassembled WGS sequence"/>
</dbReference>
<dbReference type="Proteomes" id="UP000429607">
    <property type="component" value="Unassembled WGS sequence"/>
</dbReference>
<accession>A0A6A3IDA7</accession>
<gene>
    <name evidence="1" type="ORF">PR001_g24949</name>
    <name evidence="2" type="ORF">PR003_g25062</name>
</gene>
<evidence type="ECO:0000313" key="3">
    <source>
        <dbReference type="Proteomes" id="UP000429607"/>
    </source>
</evidence>
<keyword evidence="4" id="KW-1185">Reference proteome</keyword>
<organism evidence="1 3">
    <name type="scientific">Phytophthora rubi</name>
    <dbReference type="NCBI Taxonomy" id="129364"/>
    <lineage>
        <taxon>Eukaryota</taxon>
        <taxon>Sar</taxon>
        <taxon>Stramenopiles</taxon>
        <taxon>Oomycota</taxon>
        <taxon>Peronosporomycetes</taxon>
        <taxon>Peronosporales</taxon>
        <taxon>Peronosporaceae</taxon>
        <taxon>Phytophthora</taxon>
    </lineage>
</organism>
<name>A0A6A3IDA7_9STRA</name>
<comment type="caution">
    <text evidence="1">The sequence shown here is derived from an EMBL/GenBank/DDBJ whole genome shotgun (WGS) entry which is preliminary data.</text>
</comment>
<reference evidence="1 3" key="1">
    <citation type="submission" date="2018-09" db="EMBL/GenBank/DDBJ databases">
        <title>Genomic investigation of the strawberry pathogen Phytophthora fragariae indicates pathogenicity is determined by transcriptional variation in three key races.</title>
        <authorList>
            <person name="Adams T.M."/>
            <person name="Armitage A.D."/>
            <person name="Sobczyk M.K."/>
            <person name="Bates H.J."/>
            <person name="Dunwell J.M."/>
            <person name="Nellist C.F."/>
            <person name="Harrison R.J."/>
        </authorList>
    </citation>
    <scope>NUCLEOTIDE SEQUENCE [LARGE SCALE GENOMIC DNA]</scope>
    <source>
        <strain evidence="1 3">SCRP249</strain>
        <strain evidence="2 4">SCRP333</strain>
    </source>
</reference>
<proteinExistence type="predicted"/>
<sequence>MLVAGPASANTARPCYAGTPRGFAAATLLATASLRWSSSISHSPPQKKKTVYVSTPGVVFGQARWQEVSLSCCRKIAEWTNFEARKAVLPACRISVCVLPDKVLVGLSTSLWASSTRSTQVFLIQNERWCVCGTIEPENALSKRGGRQFRARFSSGNQIVVDYYYLTLRESNIYYTCTCSSSSSVPYQTTVVLKCHMLELHVLSRERLTSTTKRCIAQ</sequence>
<dbReference type="AlphaFoldDB" id="A0A6A3IDA7"/>
<evidence type="ECO:0000313" key="2">
    <source>
        <dbReference type="EMBL" id="KAE9291331.1"/>
    </source>
</evidence>
<evidence type="ECO:0000313" key="1">
    <source>
        <dbReference type="EMBL" id="KAE8978064.1"/>
    </source>
</evidence>